<feature type="domain" description="Ig-like" evidence="4">
    <location>
        <begin position="449"/>
        <end position="531"/>
    </location>
</feature>
<name>A0A6J7ZUP7_MYTCO</name>
<dbReference type="InterPro" id="IPR036179">
    <property type="entry name" value="Ig-like_dom_sf"/>
</dbReference>
<dbReference type="Proteomes" id="UP000507470">
    <property type="component" value="Unassembled WGS sequence"/>
</dbReference>
<dbReference type="PROSITE" id="PS50835">
    <property type="entry name" value="IG_LIKE"/>
    <property type="match status" value="3"/>
</dbReference>
<proteinExistence type="predicted"/>
<feature type="domain" description="Ig-like" evidence="4">
    <location>
        <begin position="557"/>
        <end position="652"/>
    </location>
</feature>
<feature type="compositionally biased region" description="Low complexity" evidence="1">
    <location>
        <begin position="703"/>
        <end position="715"/>
    </location>
</feature>
<feature type="transmembrane region" description="Helical" evidence="2">
    <location>
        <begin position="273"/>
        <end position="298"/>
    </location>
</feature>
<dbReference type="OrthoDB" id="6106242at2759"/>
<feature type="compositionally biased region" description="Polar residues" evidence="1">
    <location>
        <begin position="728"/>
        <end position="752"/>
    </location>
</feature>
<keyword evidence="3" id="KW-0732">Signal</keyword>
<dbReference type="AlphaFoldDB" id="A0A6J7ZUP7"/>
<dbReference type="InterPro" id="IPR007110">
    <property type="entry name" value="Ig-like_dom"/>
</dbReference>
<dbReference type="SUPFAM" id="SSF48726">
    <property type="entry name" value="Immunoglobulin"/>
    <property type="match status" value="3"/>
</dbReference>
<dbReference type="GO" id="GO:0004674">
    <property type="term" value="F:protein serine/threonine kinase activity"/>
    <property type="evidence" value="ECO:0007669"/>
    <property type="project" value="UniProtKB-EC"/>
</dbReference>
<keyword evidence="2" id="KW-0812">Transmembrane</keyword>
<keyword evidence="2" id="KW-1133">Transmembrane helix</keyword>
<dbReference type="InterPro" id="IPR003599">
    <property type="entry name" value="Ig_sub"/>
</dbReference>
<evidence type="ECO:0000256" key="3">
    <source>
        <dbReference type="SAM" id="SignalP"/>
    </source>
</evidence>
<organism evidence="5 6">
    <name type="scientific">Mytilus coruscus</name>
    <name type="common">Sea mussel</name>
    <dbReference type="NCBI Taxonomy" id="42192"/>
    <lineage>
        <taxon>Eukaryota</taxon>
        <taxon>Metazoa</taxon>
        <taxon>Spiralia</taxon>
        <taxon>Lophotrochozoa</taxon>
        <taxon>Mollusca</taxon>
        <taxon>Bivalvia</taxon>
        <taxon>Autobranchia</taxon>
        <taxon>Pteriomorphia</taxon>
        <taxon>Mytilida</taxon>
        <taxon>Mytiloidea</taxon>
        <taxon>Mytilidae</taxon>
        <taxon>Mytilinae</taxon>
        <taxon>Mytilus</taxon>
    </lineage>
</organism>
<sequence length="776" mass="88680">MKYINDKKEIIYNILRLLILLHFCGESDSQGCQHVPKVVASCPKSDYDWTIHAKIVCTESNNYHCLITEHHRDDNQHIIECCMKPQNITRGHMPRYNLNKEELQEIECQEDYYMPTQFASNRYRDHDVQHCKYMKSNCNMEGMKICNHGSTTTDRMCYCDYMDLYVPELPLKPGEHCFFLKDNLCSLRNDCDRTYQELDMMYQCVNKCRNGYYRPENELICRPISISPTITDKVTVEVSVSDSKPTKVPRLTTTRRDEMIKPKMEHEGSKHNLTAIVISVMVLVCACLVLIIGVLCYLRRNKKDGNGPNICCPFGHVHHSNINAGIYCSGNQNQILNECPINLQERSPLVKKIEVLIEKFTELFGSEVELKVEIPDEGGPVFWKFDNKLLDTSNSNKYRPVSASQPSLNIYHLNKADIGTYVCKVVYKNENEAEEIVLSPPIELALTEPVFHLEESRLEVNFGVEASIHCEVSNCPEKCEFYWEKINEKEEIKELPTSDRAQDKYHSEFAKDYSTLTIKNIDKDDVALYRCCIRSCSSEYEFRFKSKRKRIYLLNEPAVHMKSHSIHVYIGGNVSIGCEILHCPRDFEVFWEKIEIDGDKKTGLIEINDQTKEKYEMFNLKSPNLTIKNAQISDDAYYCCGIKYSSSSGDLIIQSERARLHVNEEKKTRIDKQFIVNANKIRHLDTGVGEVPMNTDETKESSDSNLSSSSSGSSDSDSDDEMGDTSSIASGSKPTISDSSRGNDPKNGQTSGDIDINLRGKSQLKNVPPKVCLIST</sequence>
<evidence type="ECO:0000313" key="5">
    <source>
        <dbReference type="EMBL" id="CAC5356599.1"/>
    </source>
</evidence>
<protein>
    <submittedName>
        <fullName evidence="5">OBSCN</fullName>
        <ecNumber evidence="5">2.7.11.1</ecNumber>
    </submittedName>
</protein>
<evidence type="ECO:0000256" key="1">
    <source>
        <dbReference type="SAM" id="MobiDB-lite"/>
    </source>
</evidence>
<keyword evidence="6" id="KW-1185">Reference proteome</keyword>
<feature type="signal peptide" evidence="3">
    <location>
        <begin position="1"/>
        <end position="29"/>
    </location>
</feature>
<evidence type="ECO:0000313" key="6">
    <source>
        <dbReference type="Proteomes" id="UP000507470"/>
    </source>
</evidence>
<dbReference type="Pfam" id="PF13927">
    <property type="entry name" value="Ig_3"/>
    <property type="match status" value="1"/>
</dbReference>
<reference evidence="5 6" key="1">
    <citation type="submission" date="2020-06" db="EMBL/GenBank/DDBJ databases">
        <authorList>
            <person name="Li R."/>
            <person name="Bekaert M."/>
        </authorList>
    </citation>
    <scope>NUCLEOTIDE SEQUENCE [LARGE SCALE GENOMIC DNA]</scope>
    <source>
        <strain evidence="6">wild</strain>
    </source>
</reference>
<feature type="domain" description="Ig-like" evidence="4">
    <location>
        <begin position="348"/>
        <end position="439"/>
    </location>
</feature>
<evidence type="ECO:0000256" key="2">
    <source>
        <dbReference type="SAM" id="Phobius"/>
    </source>
</evidence>
<accession>A0A6J7ZUP7</accession>
<gene>
    <name evidence="5" type="ORF">MCOR_664</name>
</gene>
<dbReference type="PANTHER" id="PTHR45889">
    <property type="entry name" value="IG-LIKE DOMAIN-CONTAINING PROTEIN"/>
    <property type="match status" value="1"/>
</dbReference>
<evidence type="ECO:0000259" key="4">
    <source>
        <dbReference type="PROSITE" id="PS50835"/>
    </source>
</evidence>
<keyword evidence="5" id="KW-0808">Transferase</keyword>
<dbReference type="Gene3D" id="2.60.40.10">
    <property type="entry name" value="Immunoglobulins"/>
    <property type="match status" value="3"/>
</dbReference>
<dbReference type="PANTHER" id="PTHR45889:SF8">
    <property type="entry name" value="IG-LIKE DOMAIN-CONTAINING PROTEIN"/>
    <property type="match status" value="1"/>
</dbReference>
<dbReference type="InterPro" id="IPR013783">
    <property type="entry name" value="Ig-like_fold"/>
</dbReference>
<feature type="region of interest" description="Disordered" evidence="1">
    <location>
        <begin position="686"/>
        <end position="776"/>
    </location>
</feature>
<dbReference type="EMBL" id="CACVKT020000161">
    <property type="protein sequence ID" value="CAC5356599.1"/>
    <property type="molecule type" value="Genomic_DNA"/>
</dbReference>
<dbReference type="EC" id="2.7.11.1" evidence="5"/>
<keyword evidence="2" id="KW-0472">Membrane</keyword>
<feature type="chain" id="PRO_5026943427" evidence="3">
    <location>
        <begin position="30"/>
        <end position="776"/>
    </location>
</feature>
<dbReference type="SMART" id="SM00409">
    <property type="entry name" value="IG"/>
    <property type="match status" value="3"/>
</dbReference>